<dbReference type="EMBL" id="JAANNP010000002">
    <property type="protein sequence ID" value="NHC13446.1"/>
    <property type="molecule type" value="Genomic_DNA"/>
</dbReference>
<dbReference type="Pfam" id="PF14099">
    <property type="entry name" value="Polysacc_lyase"/>
    <property type="match status" value="1"/>
</dbReference>
<organism evidence="2 3">
    <name type="scientific">Motilibacter deserti</name>
    <dbReference type="NCBI Taxonomy" id="2714956"/>
    <lineage>
        <taxon>Bacteria</taxon>
        <taxon>Bacillati</taxon>
        <taxon>Actinomycetota</taxon>
        <taxon>Actinomycetes</taxon>
        <taxon>Motilibacterales</taxon>
        <taxon>Motilibacteraceae</taxon>
        <taxon>Motilibacter</taxon>
    </lineage>
</organism>
<accession>A0ABX0GTH7</accession>
<evidence type="ECO:0000256" key="1">
    <source>
        <dbReference type="SAM" id="MobiDB-lite"/>
    </source>
</evidence>
<dbReference type="RefSeq" id="WP_166279863.1">
    <property type="nucleotide sequence ID" value="NZ_JAANNP010000002.1"/>
</dbReference>
<comment type="caution">
    <text evidence="2">The sequence shown here is derived from an EMBL/GenBank/DDBJ whole genome shotgun (WGS) entry which is preliminary data.</text>
</comment>
<dbReference type="InterPro" id="IPR025975">
    <property type="entry name" value="Polysacc_lyase"/>
</dbReference>
<evidence type="ECO:0008006" key="4">
    <source>
        <dbReference type="Google" id="ProtNLM"/>
    </source>
</evidence>
<keyword evidence="3" id="KW-1185">Reference proteome</keyword>
<feature type="region of interest" description="Disordered" evidence="1">
    <location>
        <begin position="29"/>
        <end position="49"/>
    </location>
</feature>
<dbReference type="Gene3D" id="2.60.120.200">
    <property type="match status" value="1"/>
</dbReference>
<evidence type="ECO:0000313" key="3">
    <source>
        <dbReference type="Proteomes" id="UP000800981"/>
    </source>
</evidence>
<name>A0ABX0GTH7_9ACTN</name>
<protein>
    <recommendedName>
        <fullName evidence="4">Polysaccharide lyase-like protein</fullName>
    </recommendedName>
</protein>
<dbReference type="Proteomes" id="UP000800981">
    <property type="component" value="Unassembled WGS sequence"/>
</dbReference>
<evidence type="ECO:0000313" key="2">
    <source>
        <dbReference type="EMBL" id="NHC13446.1"/>
    </source>
</evidence>
<reference evidence="2 3" key="1">
    <citation type="submission" date="2020-03" db="EMBL/GenBank/DDBJ databases">
        <title>Two novel Motilibacter sp.</title>
        <authorList>
            <person name="Liu S."/>
        </authorList>
    </citation>
    <scope>NUCLEOTIDE SEQUENCE [LARGE SCALE GENOMIC DNA]</scope>
    <source>
        <strain evidence="2 3">E257</strain>
    </source>
</reference>
<proteinExistence type="predicted"/>
<gene>
    <name evidence="2" type="ORF">G9H71_06580</name>
</gene>
<sequence length="229" mass="24627">MSGCDVPGAGAYKPSGSALRVELRPFESAPGKVDGDVTNTGGHIANRSEVFGRVPTGSLGGTPASEWPDPVGAERWYAFNLFVPSDFQTATDTTWLTLMQWKGLYGGSPPVALEVKRGNLRLGGARTNQGLVPNDGNLGPLAKGTWTRLVVGMRLSSDAKRGWVQVYRDGKQALPRVALATMDNYKGVGDGAVDPIYVKQGIYRDLKWNTTHVLYFGPLAVGQRYEDVA</sequence>